<proteinExistence type="predicted"/>
<gene>
    <name evidence="1" type="ORF">O1611_g6151</name>
</gene>
<comment type="caution">
    <text evidence="1">The sequence shown here is derived from an EMBL/GenBank/DDBJ whole genome shotgun (WGS) entry which is preliminary data.</text>
</comment>
<organism evidence="1 2">
    <name type="scientific">Lasiodiplodia mahajangana</name>
    <dbReference type="NCBI Taxonomy" id="1108764"/>
    <lineage>
        <taxon>Eukaryota</taxon>
        <taxon>Fungi</taxon>
        <taxon>Dikarya</taxon>
        <taxon>Ascomycota</taxon>
        <taxon>Pezizomycotina</taxon>
        <taxon>Dothideomycetes</taxon>
        <taxon>Dothideomycetes incertae sedis</taxon>
        <taxon>Botryosphaeriales</taxon>
        <taxon>Botryosphaeriaceae</taxon>
        <taxon>Lasiodiplodia</taxon>
    </lineage>
</organism>
<reference evidence="1" key="1">
    <citation type="submission" date="2022-12" db="EMBL/GenBank/DDBJ databases">
        <title>Genome Sequence of Lasiodiplodia mahajangana.</title>
        <authorList>
            <person name="Buettner E."/>
        </authorList>
    </citation>
    <scope>NUCLEOTIDE SEQUENCE</scope>
    <source>
        <strain evidence="1">VT137</strain>
    </source>
</reference>
<protein>
    <submittedName>
        <fullName evidence="1">Uncharacterized protein</fullName>
    </submittedName>
</protein>
<evidence type="ECO:0000313" key="1">
    <source>
        <dbReference type="EMBL" id="KAJ8127484.1"/>
    </source>
</evidence>
<dbReference type="EMBL" id="JAPUUL010001408">
    <property type="protein sequence ID" value="KAJ8127484.1"/>
    <property type="molecule type" value="Genomic_DNA"/>
</dbReference>
<keyword evidence="2" id="KW-1185">Reference proteome</keyword>
<dbReference type="Proteomes" id="UP001153332">
    <property type="component" value="Unassembled WGS sequence"/>
</dbReference>
<accession>A0ACC2JJD3</accession>
<name>A0ACC2JJD3_9PEZI</name>
<sequence length="125" mass="13648">MGISVMQINLWRSICQQGQRASEHSLHPRRQSENSAVAIPVSNLGNMDYEIPPSKYMTISDEPGRAGNKILASTNFTDAATQVDCLRAIRASGLSQIFPVASYLVMNGRYLVSDGLELKGPKLPV</sequence>
<evidence type="ECO:0000313" key="2">
    <source>
        <dbReference type="Proteomes" id="UP001153332"/>
    </source>
</evidence>